<evidence type="ECO:0000313" key="7">
    <source>
        <dbReference type="EMBL" id="CDN40342.1"/>
    </source>
</evidence>
<feature type="domain" description="Nitroreductase" evidence="6">
    <location>
        <begin position="11"/>
        <end position="164"/>
    </location>
</feature>
<proteinExistence type="inferred from homology"/>
<dbReference type="Proteomes" id="UP000261764">
    <property type="component" value="Chromosome I"/>
</dbReference>
<dbReference type="InterPro" id="IPR000415">
    <property type="entry name" value="Nitroreductase-like"/>
</dbReference>
<dbReference type="KEGG" id="mamp:MAMA39_02190"/>
<keyword evidence="4 5" id="KW-0560">Oxidoreductase</keyword>
<dbReference type="InterPro" id="IPR016446">
    <property type="entry name" value="Flavin_OxRdtase_Frp"/>
</dbReference>
<dbReference type="PANTHER" id="PTHR43425">
    <property type="entry name" value="OXYGEN-INSENSITIVE NADPH NITROREDUCTASE"/>
    <property type="match status" value="1"/>
</dbReference>
<dbReference type="AlphaFoldDB" id="A0A292IIG6"/>
<keyword evidence="8" id="KW-1185">Reference proteome</keyword>
<dbReference type="GO" id="GO:0016491">
    <property type="term" value="F:oxidoreductase activity"/>
    <property type="evidence" value="ECO:0007669"/>
    <property type="project" value="UniProtKB-UniRule"/>
</dbReference>
<evidence type="ECO:0000256" key="2">
    <source>
        <dbReference type="ARBA" id="ARBA00022630"/>
    </source>
</evidence>
<dbReference type="SUPFAM" id="SSF55469">
    <property type="entry name" value="FMN-dependent nitroreductase-like"/>
    <property type="match status" value="1"/>
</dbReference>
<sequence>MTNPILDKFLKRTSVRSYQTTPLKPEDEQAILNVINTSPTSSNGHAFSAIVIKDLEMKKKIAGTVAHQQQIIQAPLFILFCADWNRIDYVNKQDNLDLITNDFDQFIVGTGDAFIAATMAQDVAIQLNISTCFIGLVRRNLQEIREWLNLSGRMLPLIGMTFGYALEENDLKPKMNRLYFETYDANKIAAEVDQYNSIFAKYYAQRNSNQKTDHNWSSSMAHSYKKSRSQASGSYVKSIWKFDL</sequence>
<dbReference type="RefSeq" id="WP_343251686.1">
    <property type="nucleotide sequence ID" value="NZ_HG937516.1"/>
</dbReference>
<dbReference type="EMBL" id="HG937516">
    <property type="protein sequence ID" value="CDN40342.1"/>
    <property type="molecule type" value="Genomic_DNA"/>
</dbReference>
<organism evidence="7 8">
    <name type="scientific">Mycoplasma amphoriforme A39</name>
    <dbReference type="NCBI Taxonomy" id="572419"/>
    <lineage>
        <taxon>Bacteria</taxon>
        <taxon>Bacillati</taxon>
        <taxon>Mycoplasmatota</taxon>
        <taxon>Mollicutes</taxon>
        <taxon>Mycoplasmataceae</taxon>
        <taxon>Mycoplasma</taxon>
    </lineage>
</organism>
<reference evidence="7 8" key="1">
    <citation type="journal article" date="2015" name="Clin. Infect. Dis.">
        <title>Genomic Investigations unmask Mycoplasma amphoriforme, a new respiratory pathogen.</title>
        <authorList>
            <person name="Gillespie S.H."/>
            <person name="Ling C.L."/>
            <person name="Oravcova K."/>
            <person name="Pinheiro M."/>
            <person name="Wells L."/>
            <person name="Bryant J.M."/>
            <person name="McHugh T.D."/>
            <person name="Bebear C."/>
            <person name="Webster D."/>
            <person name="Harris S.R."/>
            <person name="Seth-Smith H.M."/>
            <person name="Thomson N.R."/>
        </authorList>
    </citation>
    <scope>NUCLEOTIDE SEQUENCE [LARGE SCALE GENOMIC DNA]</scope>
    <source>
        <strain evidence="7 8">A39</strain>
    </source>
</reference>
<keyword evidence="2 5" id="KW-0285">Flavoprotein</keyword>
<evidence type="ECO:0000256" key="1">
    <source>
        <dbReference type="ARBA" id="ARBA00008366"/>
    </source>
</evidence>
<dbReference type="InterPro" id="IPR029479">
    <property type="entry name" value="Nitroreductase"/>
</dbReference>
<comment type="similarity">
    <text evidence="1 5">Belongs to the flavin oxidoreductase frp family.</text>
</comment>
<dbReference type="PIRSF" id="PIRSF005426">
    <property type="entry name" value="Frp"/>
    <property type="match status" value="1"/>
</dbReference>
<dbReference type="Pfam" id="PF00881">
    <property type="entry name" value="Nitroreductase"/>
    <property type="match status" value="1"/>
</dbReference>
<name>A0A292IIG6_9MOLU</name>
<keyword evidence="3 5" id="KW-0288">FMN</keyword>
<evidence type="ECO:0000256" key="3">
    <source>
        <dbReference type="ARBA" id="ARBA00022643"/>
    </source>
</evidence>
<keyword evidence="5" id="KW-0521">NADP</keyword>
<dbReference type="PANTHER" id="PTHR43425:SF2">
    <property type="entry name" value="OXYGEN-INSENSITIVE NADPH NITROREDUCTASE"/>
    <property type="match status" value="1"/>
</dbReference>
<evidence type="ECO:0000256" key="5">
    <source>
        <dbReference type="PIRNR" id="PIRNR005426"/>
    </source>
</evidence>
<evidence type="ECO:0000313" key="8">
    <source>
        <dbReference type="Proteomes" id="UP000261764"/>
    </source>
</evidence>
<protein>
    <recommendedName>
        <fullName evidence="6">Nitroreductase domain-containing protein</fullName>
    </recommendedName>
</protein>
<dbReference type="Gene3D" id="3.40.109.10">
    <property type="entry name" value="NADH Oxidase"/>
    <property type="match status" value="1"/>
</dbReference>
<accession>A0A292IIG6</accession>
<evidence type="ECO:0000256" key="4">
    <source>
        <dbReference type="ARBA" id="ARBA00023002"/>
    </source>
</evidence>
<evidence type="ECO:0000259" key="6">
    <source>
        <dbReference type="Pfam" id="PF00881"/>
    </source>
</evidence>
<gene>
    <name evidence="7" type="ORF">MAMA39_02190</name>
</gene>